<protein>
    <submittedName>
        <fullName evidence="1">Uncharacterized protein</fullName>
    </submittedName>
</protein>
<gene>
    <name evidence="1" type="ORF">DPMN_151811</name>
</gene>
<accession>A0A9D4J7R3</accession>
<comment type="caution">
    <text evidence="1">The sequence shown here is derived from an EMBL/GenBank/DDBJ whole genome shotgun (WGS) entry which is preliminary data.</text>
</comment>
<dbReference type="Proteomes" id="UP000828390">
    <property type="component" value="Unassembled WGS sequence"/>
</dbReference>
<organism evidence="1 2">
    <name type="scientific">Dreissena polymorpha</name>
    <name type="common">Zebra mussel</name>
    <name type="synonym">Mytilus polymorpha</name>
    <dbReference type="NCBI Taxonomy" id="45954"/>
    <lineage>
        <taxon>Eukaryota</taxon>
        <taxon>Metazoa</taxon>
        <taxon>Spiralia</taxon>
        <taxon>Lophotrochozoa</taxon>
        <taxon>Mollusca</taxon>
        <taxon>Bivalvia</taxon>
        <taxon>Autobranchia</taxon>
        <taxon>Heteroconchia</taxon>
        <taxon>Euheterodonta</taxon>
        <taxon>Imparidentia</taxon>
        <taxon>Neoheterodontei</taxon>
        <taxon>Myida</taxon>
        <taxon>Dreissenoidea</taxon>
        <taxon>Dreissenidae</taxon>
        <taxon>Dreissena</taxon>
    </lineage>
</organism>
<dbReference type="EMBL" id="JAIWYP010000007">
    <property type="protein sequence ID" value="KAH3798217.1"/>
    <property type="molecule type" value="Genomic_DNA"/>
</dbReference>
<sequence length="50" mass="5807">MVKYVDHQFFRDYSNLSYYNSIRPGHGVGTPVAQIFVCRQSIHICSKSKK</sequence>
<name>A0A9D4J7R3_DREPO</name>
<dbReference type="AlphaFoldDB" id="A0A9D4J7R3"/>
<evidence type="ECO:0000313" key="2">
    <source>
        <dbReference type="Proteomes" id="UP000828390"/>
    </source>
</evidence>
<proteinExistence type="predicted"/>
<keyword evidence="2" id="KW-1185">Reference proteome</keyword>
<reference evidence="1" key="1">
    <citation type="journal article" date="2019" name="bioRxiv">
        <title>The Genome of the Zebra Mussel, Dreissena polymorpha: A Resource for Invasive Species Research.</title>
        <authorList>
            <person name="McCartney M.A."/>
            <person name="Auch B."/>
            <person name="Kono T."/>
            <person name="Mallez S."/>
            <person name="Zhang Y."/>
            <person name="Obille A."/>
            <person name="Becker A."/>
            <person name="Abrahante J.E."/>
            <person name="Garbe J."/>
            <person name="Badalamenti J.P."/>
            <person name="Herman A."/>
            <person name="Mangelson H."/>
            <person name="Liachko I."/>
            <person name="Sullivan S."/>
            <person name="Sone E.D."/>
            <person name="Koren S."/>
            <person name="Silverstein K.A.T."/>
            <person name="Beckman K.B."/>
            <person name="Gohl D.M."/>
        </authorList>
    </citation>
    <scope>NUCLEOTIDE SEQUENCE</scope>
    <source>
        <strain evidence="1">Duluth1</strain>
        <tissue evidence="1">Whole animal</tissue>
    </source>
</reference>
<evidence type="ECO:0000313" key="1">
    <source>
        <dbReference type="EMBL" id="KAH3798217.1"/>
    </source>
</evidence>
<reference evidence="1" key="2">
    <citation type="submission" date="2020-11" db="EMBL/GenBank/DDBJ databases">
        <authorList>
            <person name="McCartney M.A."/>
            <person name="Auch B."/>
            <person name="Kono T."/>
            <person name="Mallez S."/>
            <person name="Becker A."/>
            <person name="Gohl D.M."/>
            <person name="Silverstein K.A.T."/>
            <person name="Koren S."/>
            <person name="Bechman K.B."/>
            <person name="Herman A."/>
            <person name="Abrahante J.E."/>
            <person name="Garbe J."/>
        </authorList>
    </citation>
    <scope>NUCLEOTIDE SEQUENCE</scope>
    <source>
        <strain evidence="1">Duluth1</strain>
        <tissue evidence="1">Whole animal</tissue>
    </source>
</reference>